<name>A0A544T085_9BACI</name>
<dbReference type="Pfam" id="PF13649">
    <property type="entry name" value="Methyltransf_25"/>
    <property type="match status" value="1"/>
</dbReference>
<dbReference type="AlphaFoldDB" id="A0A544T085"/>
<gene>
    <name evidence="4" type="ORF">FG382_16260</name>
</gene>
<evidence type="ECO:0000256" key="2">
    <source>
        <dbReference type="ARBA" id="ARBA00022679"/>
    </source>
</evidence>
<dbReference type="CDD" id="cd02440">
    <property type="entry name" value="AdoMet_MTases"/>
    <property type="match status" value="1"/>
</dbReference>
<dbReference type="EMBL" id="VDGH01000010">
    <property type="protein sequence ID" value="TQR10844.1"/>
    <property type="molecule type" value="Genomic_DNA"/>
</dbReference>
<keyword evidence="1 4" id="KW-0489">Methyltransferase</keyword>
<evidence type="ECO:0000313" key="4">
    <source>
        <dbReference type="EMBL" id="TQR10844.1"/>
    </source>
</evidence>
<protein>
    <submittedName>
        <fullName evidence="4">Class I SAM-dependent methyltransferase</fullName>
    </submittedName>
</protein>
<comment type="caution">
    <text evidence="4">The sequence shown here is derived from an EMBL/GenBank/DDBJ whole genome shotgun (WGS) entry which is preliminary data.</text>
</comment>
<reference evidence="4 5" key="1">
    <citation type="submission" date="2019-05" db="EMBL/GenBank/DDBJ databases">
        <title>Psychrobacillus vulpis sp. nov., a new species isolated from feces of a red fox that inhabits in The Tablas de Daimiel Natural Park, Albacete, Spain.</title>
        <authorList>
            <person name="Rodriguez M."/>
            <person name="Reina J.C."/>
            <person name="Bejar V."/>
            <person name="Llamas I."/>
        </authorList>
    </citation>
    <scope>NUCLEOTIDE SEQUENCE [LARGE SCALE GENOMIC DNA]</scope>
    <source>
        <strain evidence="4 5">NEAU-3TGS17</strain>
    </source>
</reference>
<dbReference type="InterPro" id="IPR041698">
    <property type="entry name" value="Methyltransf_25"/>
</dbReference>
<dbReference type="InterPro" id="IPR029063">
    <property type="entry name" value="SAM-dependent_MTases_sf"/>
</dbReference>
<dbReference type="GO" id="GO:0008168">
    <property type="term" value="F:methyltransferase activity"/>
    <property type="evidence" value="ECO:0007669"/>
    <property type="project" value="UniProtKB-KW"/>
</dbReference>
<dbReference type="GO" id="GO:0032259">
    <property type="term" value="P:methylation"/>
    <property type="evidence" value="ECO:0007669"/>
    <property type="project" value="UniProtKB-KW"/>
</dbReference>
<dbReference type="Proteomes" id="UP000317316">
    <property type="component" value="Unassembled WGS sequence"/>
</dbReference>
<sequence length="261" mass="30121">MDNLEEYDDPVSYDIENNAYLEELPFLMEWASKKAGPIIDLACGTGRITIPLASKGFDLIGVDLHAGMLELAKQKAKEQNVQIEWVEQDCTQLDINCKSPLIYMVGNSIQHFHTNELQDKLLSSVHQHLEEDGVFIFGTRFPSSDELLQPSTEEYWKTYNDPNCNKKVDVYTISNYDALNQIQHYTTIRKYKNDDGTTVDEKRTNISLRYTYPLEMERILSENGFHIIRVLKDWKGSPISNDSYEMIYVCKKVGEKRTDSV</sequence>
<dbReference type="Gene3D" id="3.40.50.150">
    <property type="entry name" value="Vaccinia Virus protein VP39"/>
    <property type="match status" value="1"/>
</dbReference>
<keyword evidence="5" id="KW-1185">Reference proteome</keyword>
<proteinExistence type="predicted"/>
<organism evidence="4 5">
    <name type="scientific">Psychrobacillus lasiicapitis</name>
    <dbReference type="NCBI Taxonomy" id="1636719"/>
    <lineage>
        <taxon>Bacteria</taxon>
        <taxon>Bacillati</taxon>
        <taxon>Bacillota</taxon>
        <taxon>Bacilli</taxon>
        <taxon>Bacillales</taxon>
        <taxon>Bacillaceae</taxon>
        <taxon>Psychrobacillus</taxon>
    </lineage>
</organism>
<evidence type="ECO:0000256" key="1">
    <source>
        <dbReference type="ARBA" id="ARBA00022603"/>
    </source>
</evidence>
<dbReference type="PANTHER" id="PTHR43861:SF1">
    <property type="entry name" value="TRANS-ACONITATE 2-METHYLTRANSFERASE"/>
    <property type="match status" value="1"/>
</dbReference>
<dbReference type="PANTHER" id="PTHR43861">
    <property type="entry name" value="TRANS-ACONITATE 2-METHYLTRANSFERASE-RELATED"/>
    <property type="match status" value="1"/>
</dbReference>
<evidence type="ECO:0000259" key="3">
    <source>
        <dbReference type="Pfam" id="PF13649"/>
    </source>
</evidence>
<feature type="domain" description="Methyltransferase" evidence="3">
    <location>
        <begin position="38"/>
        <end position="133"/>
    </location>
</feature>
<evidence type="ECO:0000313" key="5">
    <source>
        <dbReference type="Proteomes" id="UP000317316"/>
    </source>
</evidence>
<dbReference type="OrthoDB" id="9811589at2"/>
<dbReference type="Gene3D" id="2.20.25.110">
    <property type="entry name" value="S-adenosyl-L-methionine-dependent methyltransferases"/>
    <property type="match status" value="1"/>
</dbReference>
<dbReference type="SUPFAM" id="SSF53335">
    <property type="entry name" value="S-adenosyl-L-methionine-dependent methyltransferases"/>
    <property type="match status" value="1"/>
</dbReference>
<keyword evidence="2 4" id="KW-0808">Transferase</keyword>
<accession>A0A544T085</accession>